<sequence>MSDPIKAALDAAAVALVAEGVEAILPGQGRREEWLEQPPTTEARRQAAVTIAAFLRVLGQDEDYGWEIPGNLCDAVEAKIAVQRAGGGDAA</sequence>
<reference evidence="1" key="1">
    <citation type="submission" date="2020-04" db="EMBL/GenBank/DDBJ databases">
        <authorList>
            <person name="Chiriac C."/>
            <person name="Salcher M."/>
            <person name="Ghai R."/>
            <person name="Kavagutti S V."/>
        </authorList>
    </citation>
    <scope>NUCLEOTIDE SEQUENCE</scope>
</reference>
<gene>
    <name evidence="1" type="ORF">UFOVP675_62</name>
    <name evidence="2" type="ORF">UFOVP747_37</name>
</gene>
<name>A0A6J5NP27_9CAUD</name>
<evidence type="ECO:0000313" key="2">
    <source>
        <dbReference type="EMBL" id="CAB5225496.1"/>
    </source>
</evidence>
<organism evidence="1">
    <name type="scientific">uncultured Caudovirales phage</name>
    <dbReference type="NCBI Taxonomy" id="2100421"/>
    <lineage>
        <taxon>Viruses</taxon>
        <taxon>Duplodnaviria</taxon>
        <taxon>Heunggongvirae</taxon>
        <taxon>Uroviricota</taxon>
        <taxon>Caudoviricetes</taxon>
        <taxon>Peduoviridae</taxon>
        <taxon>Maltschvirus</taxon>
        <taxon>Maltschvirus maltsch</taxon>
    </lineage>
</organism>
<protein>
    <submittedName>
        <fullName evidence="1">Uncharacterized protein</fullName>
    </submittedName>
</protein>
<accession>A0A6J5NP27</accession>
<proteinExistence type="predicted"/>
<evidence type="ECO:0000313" key="1">
    <source>
        <dbReference type="EMBL" id="CAB4157034.1"/>
    </source>
</evidence>
<dbReference type="EMBL" id="LR798343">
    <property type="protein sequence ID" value="CAB5225496.1"/>
    <property type="molecule type" value="Genomic_DNA"/>
</dbReference>
<dbReference type="EMBL" id="LR796648">
    <property type="protein sequence ID" value="CAB4157034.1"/>
    <property type="molecule type" value="Genomic_DNA"/>
</dbReference>